<dbReference type="AlphaFoldDB" id="A0AAT9HNV0"/>
<accession>A0AAT9HNV0</accession>
<evidence type="ECO:0000256" key="1">
    <source>
        <dbReference type="SAM" id="MobiDB-lite"/>
    </source>
</evidence>
<organism evidence="2">
    <name type="scientific">Streptomyces haneummycinicus</name>
    <dbReference type="NCBI Taxonomy" id="3074435"/>
    <lineage>
        <taxon>Bacteria</taxon>
        <taxon>Bacillati</taxon>
        <taxon>Actinomycetota</taxon>
        <taxon>Actinomycetes</taxon>
        <taxon>Kitasatosporales</taxon>
        <taxon>Streptomycetaceae</taxon>
        <taxon>Streptomyces</taxon>
    </lineage>
</organism>
<reference evidence="2" key="2">
    <citation type="submission" date="2024-07" db="EMBL/GenBank/DDBJ databases">
        <title>Streptomyces haneummycinica sp. nov., a new antibiotic-producing actinobacterium isolated from marine sediment.</title>
        <authorList>
            <person name="Uemura M."/>
            <person name="Hamada M."/>
            <person name="Hirano S."/>
            <person name="Kobayashi K."/>
            <person name="Ohshiro T."/>
            <person name="Kobayashi T."/>
            <person name="Terahara T."/>
        </authorList>
    </citation>
    <scope>NUCLEOTIDE SEQUENCE</scope>
    <source>
        <strain evidence="2">KM77-8</strain>
    </source>
</reference>
<name>A0AAT9HNV0_9ACTN</name>
<reference evidence="2" key="1">
    <citation type="submission" date="2024-06" db="EMBL/GenBank/DDBJ databases">
        <authorList>
            <consortium name="consrtm"/>
            <person name="Uemura M."/>
            <person name="Terahara T."/>
        </authorList>
    </citation>
    <scope>NUCLEOTIDE SEQUENCE</scope>
    <source>
        <strain evidence="2">KM77-8</strain>
    </source>
</reference>
<protein>
    <submittedName>
        <fullName evidence="2">Uncharacterized protein</fullName>
    </submittedName>
</protein>
<dbReference type="EMBL" id="AP035768">
    <property type="protein sequence ID" value="BFO19145.1"/>
    <property type="molecule type" value="Genomic_DNA"/>
</dbReference>
<proteinExistence type="predicted"/>
<evidence type="ECO:0000313" key="2">
    <source>
        <dbReference type="EMBL" id="BFO19145.1"/>
    </source>
</evidence>
<feature type="region of interest" description="Disordered" evidence="1">
    <location>
        <begin position="58"/>
        <end position="91"/>
    </location>
</feature>
<sequence length="102" mass="11122">MTDAPHPVGISEQRHATGQHLLGVAQIASAVKVEGQRYISQFGESIGPAALDVAEPHALRSEQHRGPAVDTGREGEVPDHRQTVGRILDRTRRNRCHEAGLY</sequence>
<gene>
    <name evidence="2" type="ORF">SHKM778_55330</name>
</gene>